<evidence type="ECO:0000313" key="1">
    <source>
        <dbReference type="EMBL" id="THC96084.1"/>
    </source>
</evidence>
<organism evidence="1 2">
    <name type="scientific">Aspergillus tanneri</name>
    <dbReference type="NCBI Taxonomy" id="1220188"/>
    <lineage>
        <taxon>Eukaryota</taxon>
        <taxon>Fungi</taxon>
        <taxon>Dikarya</taxon>
        <taxon>Ascomycota</taxon>
        <taxon>Pezizomycotina</taxon>
        <taxon>Eurotiomycetes</taxon>
        <taxon>Eurotiomycetidae</taxon>
        <taxon>Eurotiales</taxon>
        <taxon>Aspergillaceae</taxon>
        <taxon>Aspergillus</taxon>
        <taxon>Aspergillus subgen. Circumdati</taxon>
    </lineage>
</organism>
<accession>A0A4V3UPQ4</accession>
<protein>
    <submittedName>
        <fullName evidence="1">Uncharacterized protein</fullName>
    </submittedName>
</protein>
<proteinExistence type="predicted"/>
<dbReference type="AlphaFoldDB" id="A0A4V3UPQ4"/>
<evidence type="ECO:0000313" key="2">
    <source>
        <dbReference type="Proteomes" id="UP000308092"/>
    </source>
</evidence>
<gene>
    <name evidence="1" type="ORF">EYZ11_004457</name>
</gene>
<dbReference type="EMBL" id="SOSA01000129">
    <property type="protein sequence ID" value="THC96084.1"/>
    <property type="molecule type" value="Genomic_DNA"/>
</dbReference>
<comment type="caution">
    <text evidence="1">The sequence shown here is derived from an EMBL/GenBank/DDBJ whole genome shotgun (WGS) entry which is preliminary data.</text>
</comment>
<dbReference type="Proteomes" id="UP000308092">
    <property type="component" value="Unassembled WGS sequence"/>
</dbReference>
<reference evidence="1 2" key="1">
    <citation type="submission" date="2019-03" db="EMBL/GenBank/DDBJ databases">
        <title>The genome sequence of a newly discovered highly antifungal drug resistant Aspergillus species, Aspergillus tanneri NIH 1004.</title>
        <authorList>
            <person name="Mounaud S."/>
            <person name="Singh I."/>
            <person name="Joardar V."/>
            <person name="Pakala S."/>
            <person name="Pakala S."/>
            <person name="Venepally P."/>
            <person name="Hoover J."/>
            <person name="Nierman W."/>
            <person name="Chung J."/>
            <person name="Losada L."/>
        </authorList>
    </citation>
    <scope>NUCLEOTIDE SEQUENCE [LARGE SCALE GENOMIC DNA]</scope>
    <source>
        <strain evidence="1 2">NIH1004</strain>
    </source>
</reference>
<sequence>MLVLSGILPAAFGPPKRLQEWLRAVENDNFLLDHIDDNSALPANG</sequence>
<keyword evidence="2" id="KW-1185">Reference proteome</keyword>
<dbReference type="VEuPathDB" id="FungiDB:EYZ11_004457"/>
<name>A0A4V3UPQ4_9EURO</name>